<dbReference type="EMBL" id="OU899035">
    <property type="protein sequence ID" value="CAH1723627.1"/>
    <property type="molecule type" value="Genomic_DNA"/>
</dbReference>
<sequence>MLFPILNRKSSLQKKTFLTYLQASTASINHLFLPYLELMCTNSPKNLQTFQNKVLRMIINAPWFVRNLNIHKYLTIPYLLDHIKYLAVGFFKSIHKSTGSMHYHLNIGPTLQLRFQRRYPHGLVSQEIF</sequence>
<keyword evidence="2" id="KW-1185">Reference proteome</keyword>
<name>A0A9P0IYN3_APHGO</name>
<reference evidence="1" key="1">
    <citation type="submission" date="2022-02" db="EMBL/GenBank/DDBJ databases">
        <authorList>
            <person name="King R."/>
        </authorList>
    </citation>
    <scope>NUCLEOTIDE SEQUENCE</scope>
</reference>
<evidence type="ECO:0000313" key="1">
    <source>
        <dbReference type="EMBL" id="CAH1723627.1"/>
    </source>
</evidence>
<protein>
    <submittedName>
        <fullName evidence="1">Uncharacterized protein</fullName>
    </submittedName>
</protein>
<organism evidence="1 2">
    <name type="scientific">Aphis gossypii</name>
    <name type="common">Cotton aphid</name>
    <dbReference type="NCBI Taxonomy" id="80765"/>
    <lineage>
        <taxon>Eukaryota</taxon>
        <taxon>Metazoa</taxon>
        <taxon>Ecdysozoa</taxon>
        <taxon>Arthropoda</taxon>
        <taxon>Hexapoda</taxon>
        <taxon>Insecta</taxon>
        <taxon>Pterygota</taxon>
        <taxon>Neoptera</taxon>
        <taxon>Paraneoptera</taxon>
        <taxon>Hemiptera</taxon>
        <taxon>Sternorrhyncha</taxon>
        <taxon>Aphidomorpha</taxon>
        <taxon>Aphidoidea</taxon>
        <taxon>Aphididae</taxon>
        <taxon>Aphidini</taxon>
        <taxon>Aphis</taxon>
        <taxon>Aphis</taxon>
    </lineage>
</organism>
<reference evidence="1" key="2">
    <citation type="submission" date="2022-10" db="EMBL/GenBank/DDBJ databases">
        <authorList>
            <consortium name="ENA_rothamsted_submissions"/>
            <consortium name="culmorum"/>
            <person name="King R."/>
        </authorList>
    </citation>
    <scope>NUCLEOTIDE SEQUENCE</scope>
</reference>
<dbReference type="Proteomes" id="UP001154329">
    <property type="component" value="Chromosome 2"/>
</dbReference>
<accession>A0A9P0IYN3</accession>
<dbReference type="AlphaFoldDB" id="A0A9P0IYN3"/>
<proteinExistence type="predicted"/>
<evidence type="ECO:0000313" key="2">
    <source>
        <dbReference type="Proteomes" id="UP001154329"/>
    </source>
</evidence>
<gene>
    <name evidence="1" type="ORF">APHIGO_LOCUS5234</name>
</gene>